<dbReference type="PANTHER" id="PTHR30461">
    <property type="entry name" value="DNA-INVERTASE FROM LAMBDOID PROPHAGE"/>
    <property type="match status" value="1"/>
</dbReference>
<dbReference type="InterPro" id="IPR050639">
    <property type="entry name" value="SSR_resolvase"/>
</dbReference>
<dbReference type="Pfam" id="PF07508">
    <property type="entry name" value="Recombinase"/>
    <property type="match status" value="1"/>
</dbReference>
<organism evidence="4 5">
    <name type="scientific">Cohnella hongkongensis</name>
    <dbReference type="NCBI Taxonomy" id="178337"/>
    <lineage>
        <taxon>Bacteria</taxon>
        <taxon>Bacillati</taxon>
        <taxon>Bacillota</taxon>
        <taxon>Bacilli</taxon>
        <taxon>Bacillales</taxon>
        <taxon>Paenibacillaceae</taxon>
        <taxon>Cohnella</taxon>
    </lineage>
</organism>
<evidence type="ECO:0000256" key="1">
    <source>
        <dbReference type="SAM" id="Coils"/>
    </source>
</evidence>
<dbReference type="Proteomes" id="UP001596028">
    <property type="component" value="Unassembled WGS sequence"/>
</dbReference>
<gene>
    <name evidence="4" type="ORF">ACFO3S_18485</name>
</gene>
<evidence type="ECO:0000313" key="5">
    <source>
        <dbReference type="Proteomes" id="UP001596028"/>
    </source>
</evidence>
<evidence type="ECO:0000313" key="4">
    <source>
        <dbReference type="EMBL" id="MFC4600238.1"/>
    </source>
</evidence>
<accession>A0ABV9FGC1</accession>
<keyword evidence="1" id="KW-0175">Coiled coil</keyword>
<feature type="coiled-coil region" evidence="1">
    <location>
        <begin position="413"/>
        <end position="485"/>
    </location>
</feature>
<dbReference type="SMART" id="SM00857">
    <property type="entry name" value="Resolvase"/>
    <property type="match status" value="1"/>
</dbReference>
<dbReference type="SUPFAM" id="SSF53041">
    <property type="entry name" value="Resolvase-like"/>
    <property type="match status" value="1"/>
</dbReference>
<dbReference type="InterPro" id="IPR036162">
    <property type="entry name" value="Resolvase-like_N_sf"/>
</dbReference>
<keyword evidence="5" id="KW-1185">Reference proteome</keyword>
<evidence type="ECO:0000259" key="3">
    <source>
        <dbReference type="PROSITE" id="PS51737"/>
    </source>
</evidence>
<name>A0ABV9FGC1_9BACL</name>
<reference evidence="5" key="1">
    <citation type="journal article" date="2019" name="Int. J. Syst. Evol. Microbiol.">
        <title>The Global Catalogue of Microorganisms (GCM) 10K type strain sequencing project: providing services to taxonomists for standard genome sequencing and annotation.</title>
        <authorList>
            <consortium name="The Broad Institute Genomics Platform"/>
            <consortium name="The Broad Institute Genome Sequencing Center for Infectious Disease"/>
            <person name="Wu L."/>
            <person name="Ma J."/>
        </authorList>
    </citation>
    <scope>NUCLEOTIDE SEQUENCE [LARGE SCALE GENOMIC DNA]</scope>
    <source>
        <strain evidence="5">CCUG 49571</strain>
    </source>
</reference>
<sequence>MSFSVEVIKANRKLSDRTGGQQEILRVAPYARVSTDTEEQLNSYKSQVSYYKEMISQRSDWTLVDIYADEAITGTQVKKRDDFQRLITDCLNGKIDMVITKSISRFARNTVDTLKYVRKLKERNVAVFFEKENINTLTMDGELLLTILSSVAQQEVENISSIVKMGLKMKMQRGELVGFQSCLGYDYDLTTKQISVNEDEAEVVRYIFERYIAGVGASVIAQELTKLPHKTKRGNSEWGDTTVLGIIKNEKYKGDLLQGKTFTLDPISKRRLDNHGEEDQYYIKNHHEPIISEEIFEKAQDILYRRGKPRGKLEKGSKREKFSRKFTFSCKLECGFCGKNYSRRSWNSRTTYAKVIWQCVTFSKKGKKYCPHSKGIEENIIEGAFVETYNRVCGNHKDVLDELLLRMESVLGEQQYHKQLVKVKHEIQALEQKRSNLIDLHLDEKIDRATYERKYDELESTLTELIEAREQLEASAQEEVDVEKRVQHFRNVLQTNTVLSEFDRNVFESVVEKVIMGEKQEDGSVEPYQLTFVFKTGLKSAIQCKDGRQTPKKLTVAERSDACPHVPNNTCGVRNRTMSSRDLEVLSFQHSAKYTTFTTDGNDFKNKLFMDKIEISVVLDLNLDVGCVDMLNSFCMKAIQQNLKGGAKAFFATTKAQATLNR</sequence>
<feature type="domain" description="Recombinase" evidence="3">
    <location>
        <begin position="184"/>
        <end position="309"/>
    </location>
</feature>
<dbReference type="PROSITE" id="PS51736">
    <property type="entry name" value="RECOMBINASES_3"/>
    <property type="match status" value="1"/>
</dbReference>
<feature type="domain" description="Resolvase/invertase-type recombinase catalytic" evidence="2">
    <location>
        <begin position="26"/>
        <end position="174"/>
    </location>
</feature>
<protein>
    <submittedName>
        <fullName evidence="4">Recombinase family protein</fullName>
    </submittedName>
</protein>
<dbReference type="Gene3D" id="3.90.1750.20">
    <property type="entry name" value="Putative Large Serine Recombinase, Chain B, Domain 2"/>
    <property type="match status" value="1"/>
</dbReference>
<comment type="caution">
    <text evidence="4">The sequence shown here is derived from an EMBL/GenBank/DDBJ whole genome shotgun (WGS) entry which is preliminary data.</text>
</comment>
<dbReference type="PROSITE" id="PS51737">
    <property type="entry name" value="RECOMBINASE_DNA_BIND"/>
    <property type="match status" value="1"/>
</dbReference>
<dbReference type="EMBL" id="JBHSEP010000015">
    <property type="protein sequence ID" value="MFC4600238.1"/>
    <property type="molecule type" value="Genomic_DNA"/>
</dbReference>
<dbReference type="InterPro" id="IPR011109">
    <property type="entry name" value="DNA_bind_recombinase_dom"/>
</dbReference>
<dbReference type="Pfam" id="PF00239">
    <property type="entry name" value="Resolvase"/>
    <property type="match status" value="1"/>
</dbReference>
<dbReference type="Pfam" id="PF13408">
    <property type="entry name" value="Zn_ribbon_recom"/>
    <property type="match status" value="1"/>
</dbReference>
<dbReference type="Gene3D" id="3.40.50.1390">
    <property type="entry name" value="Resolvase, N-terminal catalytic domain"/>
    <property type="match status" value="1"/>
</dbReference>
<dbReference type="PANTHER" id="PTHR30461:SF23">
    <property type="entry name" value="DNA RECOMBINASE-RELATED"/>
    <property type="match status" value="1"/>
</dbReference>
<dbReference type="RefSeq" id="WP_378099145.1">
    <property type="nucleotide sequence ID" value="NZ_JBHSEP010000015.1"/>
</dbReference>
<dbReference type="InterPro" id="IPR006119">
    <property type="entry name" value="Resolv_N"/>
</dbReference>
<proteinExistence type="predicted"/>
<evidence type="ECO:0000259" key="2">
    <source>
        <dbReference type="PROSITE" id="PS51736"/>
    </source>
</evidence>
<dbReference type="InterPro" id="IPR025827">
    <property type="entry name" value="Zn_ribbon_recom_dom"/>
</dbReference>
<dbReference type="InterPro" id="IPR038109">
    <property type="entry name" value="DNA_bind_recomb_sf"/>
</dbReference>
<dbReference type="CDD" id="cd00338">
    <property type="entry name" value="Ser_Recombinase"/>
    <property type="match status" value="1"/>
</dbReference>